<feature type="chain" id="PRO_5017446940" evidence="3">
    <location>
        <begin position="29"/>
        <end position="266"/>
    </location>
</feature>
<accession>A0A1I7IAP4</accession>
<dbReference type="Pfam" id="PF00497">
    <property type="entry name" value="SBP_bac_3"/>
    <property type="match status" value="1"/>
</dbReference>
<dbReference type="OrthoDB" id="368476at2"/>
<keyword evidence="2 3" id="KW-0732">Signal</keyword>
<protein>
    <submittedName>
        <fullName evidence="5">Amino acid ABC transporter substrate-binding protein, PAAT family</fullName>
    </submittedName>
</protein>
<organism evidence="5 6">
    <name type="scientific">Xenorhabdus koppenhoeferi</name>
    <dbReference type="NCBI Taxonomy" id="351659"/>
    <lineage>
        <taxon>Bacteria</taxon>
        <taxon>Pseudomonadati</taxon>
        <taxon>Pseudomonadota</taxon>
        <taxon>Gammaproteobacteria</taxon>
        <taxon>Enterobacterales</taxon>
        <taxon>Morganellaceae</taxon>
        <taxon>Xenorhabdus</taxon>
    </lineage>
</organism>
<reference evidence="6" key="1">
    <citation type="submission" date="2016-10" db="EMBL/GenBank/DDBJ databases">
        <authorList>
            <person name="Varghese N."/>
            <person name="Submissions S."/>
        </authorList>
    </citation>
    <scope>NUCLEOTIDE SEQUENCE [LARGE SCALE GENOMIC DNA]</scope>
    <source>
        <strain evidence="6">DSM 18168</strain>
    </source>
</reference>
<evidence type="ECO:0000313" key="5">
    <source>
        <dbReference type="EMBL" id="SFU69999.1"/>
    </source>
</evidence>
<dbReference type="RefSeq" id="WP_092551366.1">
    <property type="nucleotide sequence ID" value="NZ_CAWRBG010000059.1"/>
</dbReference>
<feature type="signal peptide" evidence="3">
    <location>
        <begin position="1"/>
        <end position="28"/>
    </location>
</feature>
<proteinExistence type="inferred from homology"/>
<dbReference type="PANTHER" id="PTHR35936:SF34">
    <property type="entry name" value="ABC TRANSPORTER EXTRACELLULAR-BINDING PROTEIN YCKB-RELATED"/>
    <property type="match status" value="1"/>
</dbReference>
<dbReference type="InterPro" id="IPR001638">
    <property type="entry name" value="Solute-binding_3/MltF_N"/>
</dbReference>
<dbReference type="STRING" id="351659.SAMN05421784_11947"/>
<dbReference type="AlphaFoldDB" id="A0A1I7IAP4"/>
<evidence type="ECO:0000256" key="1">
    <source>
        <dbReference type="ARBA" id="ARBA00010333"/>
    </source>
</evidence>
<dbReference type="SMART" id="SM00062">
    <property type="entry name" value="PBPb"/>
    <property type="match status" value="1"/>
</dbReference>
<feature type="domain" description="Solute-binding protein family 3/N-terminal" evidence="4">
    <location>
        <begin position="40"/>
        <end position="259"/>
    </location>
</feature>
<evidence type="ECO:0000256" key="3">
    <source>
        <dbReference type="SAM" id="SignalP"/>
    </source>
</evidence>
<sequence>MRKNIAKKLLSLLLASATALAISAPSYAGKDFDTIKASGVFKIGTEGTYPPFTYHDASNKLTGFDVDIAREIARRLNVKPEFMEVKWDGLIAGLDAKRFDAVINQVGITPERAAKYSFSIPYTTSQVVLITRDNNSNIKTFADIKGKRSAQSLISNYGQLATFYGADLVSTDGFNQAIDLVVTGRADATLNDRLSFLDFKKQRPNAPVKIVARQANASQSAVLLRKSDIELAEAINKALQEMKDDGTYARISEKYFGVDICDCSPP</sequence>
<evidence type="ECO:0000256" key="2">
    <source>
        <dbReference type="ARBA" id="ARBA00022729"/>
    </source>
</evidence>
<evidence type="ECO:0000259" key="4">
    <source>
        <dbReference type="SMART" id="SM00062"/>
    </source>
</evidence>
<evidence type="ECO:0000313" key="6">
    <source>
        <dbReference type="Proteomes" id="UP000242496"/>
    </source>
</evidence>
<keyword evidence="6" id="KW-1185">Reference proteome</keyword>
<gene>
    <name evidence="5" type="ORF">SAMN05421784_11947</name>
</gene>
<name>A0A1I7IAP4_9GAMM</name>
<dbReference type="EMBL" id="FPBJ01000019">
    <property type="protein sequence ID" value="SFU69999.1"/>
    <property type="molecule type" value="Genomic_DNA"/>
</dbReference>
<dbReference type="Proteomes" id="UP000242496">
    <property type="component" value="Unassembled WGS sequence"/>
</dbReference>
<comment type="similarity">
    <text evidence="1">Belongs to the bacterial solute-binding protein 3 family.</text>
</comment>
<dbReference type="Gene3D" id="3.40.190.10">
    <property type="entry name" value="Periplasmic binding protein-like II"/>
    <property type="match status" value="2"/>
</dbReference>
<dbReference type="SUPFAM" id="SSF53850">
    <property type="entry name" value="Periplasmic binding protein-like II"/>
    <property type="match status" value="1"/>
</dbReference>
<dbReference type="CDD" id="cd13711">
    <property type="entry name" value="PBP2_Ngo0372_TcyA"/>
    <property type="match status" value="1"/>
</dbReference>
<dbReference type="PANTHER" id="PTHR35936">
    <property type="entry name" value="MEMBRANE-BOUND LYTIC MUREIN TRANSGLYCOSYLASE F"/>
    <property type="match status" value="1"/>
</dbReference>